<dbReference type="Proteomes" id="UP001476807">
    <property type="component" value="Unassembled WGS sequence"/>
</dbReference>
<dbReference type="EMBL" id="JBEOKT010000008">
    <property type="protein sequence ID" value="MER2998089.1"/>
    <property type="molecule type" value="Genomic_DNA"/>
</dbReference>
<protein>
    <submittedName>
        <fullName evidence="1">Uncharacterized protein</fullName>
    </submittedName>
</protein>
<accession>A0ABV1RUL7</accession>
<keyword evidence="2" id="KW-1185">Reference proteome</keyword>
<evidence type="ECO:0000313" key="1">
    <source>
        <dbReference type="EMBL" id="MER2998089.1"/>
    </source>
</evidence>
<sequence length="157" mass="17968">MIYRINESNLDIINHLVFDASVQSDDLKKLTIDKPIEFEIERRCLEDVNRKHFLFWTTTSFGGKTSLIRLLGVSKVEFEGIDEMFTDNHFINELTFNPESKVLEVNTSFGLSAKFTFSNKLDGQLIDVRDSDYGAGQLMGSKGFTKEEWEAKVKLSS</sequence>
<evidence type="ECO:0000313" key="2">
    <source>
        <dbReference type="Proteomes" id="UP001476807"/>
    </source>
</evidence>
<comment type="caution">
    <text evidence="1">The sequence shown here is derived from an EMBL/GenBank/DDBJ whole genome shotgun (WGS) entry which is preliminary data.</text>
</comment>
<gene>
    <name evidence="1" type="ORF">ABS362_11075</name>
</gene>
<dbReference type="RefSeq" id="WP_350412544.1">
    <property type="nucleotide sequence ID" value="NZ_JBEOKT010000008.1"/>
</dbReference>
<name>A0ABV1RUL7_9BACT</name>
<organism evidence="1 2">
    <name type="scientific">Pontibacter populi</name>
    <dbReference type="NCBI Taxonomy" id="890055"/>
    <lineage>
        <taxon>Bacteria</taxon>
        <taxon>Pseudomonadati</taxon>
        <taxon>Bacteroidota</taxon>
        <taxon>Cytophagia</taxon>
        <taxon>Cytophagales</taxon>
        <taxon>Hymenobacteraceae</taxon>
        <taxon>Pontibacter</taxon>
    </lineage>
</organism>
<reference evidence="1 2" key="1">
    <citation type="submission" date="2024-06" db="EMBL/GenBank/DDBJ databases">
        <title>Pontibacter populi HYL7-15.</title>
        <authorList>
            <person name="Kim M.K."/>
        </authorList>
    </citation>
    <scope>NUCLEOTIDE SEQUENCE [LARGE SCALE GENOMIC DNA]</scope>
    <source>
        <strain evidence="1 2">HYL7-15</strain>
    </source>
</reference>
<proteinExistence type="predicted"/>